<feature type="domain" description="Peptidase M10 serralysin C-terminal" evidence="6">
    <location>
        <begin position="746"/>
        <end position="858"/>
    </location>
</feature>
<evidence type="ECO:0000313" key="7">
    <source>
        <dbReference type="EMBL" id="QUS36090.1"/>
    </source>
</evidence>
<keyword evidence="3" id="KW-0964">Secreted</keyword>
<evidence type="ECO:0000256" key="5">
    <source>
        <dbReference type="SAM" id="MobiDB-lite"/>
    </source>
</evidence>
<dbReference type="RefSeq" id="WP_211783312.1">
    <property type="nucleotide sequence ID" value="NZ_CP047289.1"/>
</dbReference>
<dbReference type="InterPro" id="IPR018511">
    <property type="entry name" value="Hemolysin-typ_Ca-bd_CS"/>
</dbReference>
<dbReference type="GO" id="GO:0005615">
    <property type="term" value="C:extracellular space"/>
    <property type="evidence" value="ECO:0007669"/>
    <property type="project" value="InterPro"/>
</dbReference>
<comment type="subcellular location">
    <subcellularLocation>
        <location evidence="2">Secreted</location>
    </subcellularLocation>
</comment>
<dbReference type="SUPFAM" id="SSF51120">
    <property type="entry name" value="beta-Roll"/>
    <property type="match status" value="3"/>
</dbReference>
<evidence type="ECO:0000256" key="1">
    <source>
        <dbReference type="ARBA" id="ARBA00001913"/>
    </source>
</evidence>
<reference evidence="7" key="1">
    <citation type="submission" date="2020-01" db="EMBL/GenBank/DDBJ databases">
        <authorList>
            <person name="Yang Y."/>
            <person name="Kwon Y.M."/>
        </authorList>
    </citation>
    <scope>NUCLEOTIDE SEQUENCE</scope>
    <source>
        <strain evidence="7">PG104</strain>
    </source>
</reference>
<dbReference type="PANTHER" id="PTHR38340">
    <property type="entry name" value="S-LAYER PROTEIN"/>
    <property type="match status" value="1"/>
</dbReference>
<dbReference type="PROSITE" id="PS00330">
    <property type="entry name" value="HEMOLYSIN_CALCIUM"/>
    <property type="match status" value="8"/>
</dbReference>
<dbReference type="GO" id="GO:0005509">
    <property type="term" value="F:calcium ion binding"/>
    <property type="evidence" value="ECO:0007669"/>
    <property type="project" value="InterPro"/>
</dbReference>
<dbReference type="Proteomes" id="UP000679284">
    <property type="component" value="Chromosome"/>
</dbReference>
<dbReference type="Pfam" id="PF08548">
    <property type="entry name" value="Peptidase_M10_C"/>
    <property type="match status" value="2"/>
</dbReference>
<keyword evidence="8" id="KW-1185">Reference proteome</keyword>
<proteinExistence type="predicted"/>
<dbReference type="PANTHER" id="PTHR38340:SF1">
    <property type="entry name" value="S-LAYER PROTEIN"/>
    <property type="match status" value="1"/>
</dbReference>
<evidence type="ECO:0000259" key="6">
    <source>
        <dbReference type="Pfam" id="PF08548"/>
    </source>
</evidence>
<evidence type="ECO:0000313" key="8">
    <source>
        <dbReference type="Proteomes" id="UP000679284"/>
    </source>
</evidence>
<sequence length="871" mass="87468">MWKLIDRETAGDGSDLFVAMTLVETGADAVLYTSTRYGGSVRGWSLAKGLDALSAPLPQGRSDAAGVAADLVYLPIGDGALLYGGGGTGGLFLRLMRSDGALATPLSLGAPKALKGNDLTHAAAVTLDDGRIAVIGGLARTDGIGTLIFDASGKLVSSAIGQTGAQAVTAVAATEIGGKDYILTLGDGAAPILKLWSMGADAALTERASLSSAQGLWVQAPTALATAALDGKTFAIVAAAGSSSLTVVQIGSSGSLTVRDHVLDDQNTRFGGATALEVVQAQGAVWVLTGGDDGGLSLLRLLPDGRLLSAGMLADTDAMGLQGIYGIAAQAAGDGLDVYVTSTEGGVTRLHATLPSGKLISGTAAVLSGGTGDDILMDGAGSQTLKGGAGADVFVMASDGRADTISGFELGKDRIDLSAWGLIRSLDQLTFASKSNGITITYGKEVLQVLSSTGKTIKAAQLSLSDLVDMSHLPPVLPDLPPSTNVPGGLTALRGSSAEDRLVGSGRADTLMGFGGDDTLWGNDGKDLIQGGGGGDELYGGNGADRIYGGDGKDVLWAGAGNDSLWGGSGDDTLWGQNGNDSLSGGNGRDLLQGGNGNDTLRGENGDDTLRGDAGADSLVGAAGADVLYGGAGNDRMWGGNGADLLQGGNGNDKLYGGSSNDKLYGENGNDSLWGDNGNDKLYGGANNDLLYGGAGRDRLEGGGAKDTLYGGGSADTLLGQDGTDKLYGENGNDWLEGGAGNDTLFGGAGADTLIGGTGVDALTGGTGADVFVFQRASDSAKGKPDTITDFSRGTDHIDLRPIDADAALKGDQAFAFLGTKAFSADGHGEVRVADHARGVLASIDINGDGRMDMEILLSHLSTLSASDFLL</sequence>
<evidence type="ECO:0000256" key="2">
    <source>
        <dbReference type="ARBA" id="ARBA00004613"/>
    </source>
</evidence>
<dbReference type="EMBL" id="CP047289">
    <property type="protein sequence ID" value="QUS36090.1"/>
    <property type="molecule type" value="Genomic_DNA"/>
</dbReference>
<dbReference type="InterPro" id="IPR011049">
    <property type="entry name" value="Serralysin-like_metalloprot_C"/>
</dbReference>
<dbReference type="InterPro" id="IPR001343">
    <property type="entry name" value="Hemolysn_Ca-bd"/>
</dbReference>
<accession>A0A8J8MSU5</accession>
<gene>
    <name evidence="7" type="ORF">GR316_07290</name>
</gene>
<evidence type="ECO:0000256" key="4">
    <source>
        <dbReference type="ARBA" id="ARBA00022737"/>
    </source>
</evidence>
<organism evidence="7 8">
    <name type="scientific">Falsirhodobacter algicola</name>
    <dbReference type="NCBI Taxonomy" id="2692330"/>
    <lineage>
        <taxon>Bacteria</taxon>
        <taxon>Pseudomonadati</taxon>
        <taxon>Pseudomonadota</taxon>
        <taxon>Alphaproteobacteria</taxon>
        <taxon>Rhodobacterales</taxon>
        <taxon>Paracoccaceae</taxon>
        <taxon>Falsirhodobacter</taxon>
    </lineage>
</organism>
<feature type="region of interest" description="Disordered" evidence="5">
    <location>
        <begin position="569"/>
        <end position="613"/>
    </location>
</feature>
<name>A0A8J8MSU5_9RHOB</name>
<feature type="compositionally biased region" description="Basic and acidic residues" evidence="5">
    <location>
        <begin position="601"/>
        <end position="611"/>
    </location>
</feature>
<dbReference type="PRINTS" id="PR00313">
    <property type="entry name" value="CABNDNGRPT"/>
</dbReference>
<dbReference type="KEGG" id="fap:GR316_07290"/>
<feature type="domain" description="Peptidase M10 serralysin C-terminal" evidence="6">
    <location>
        <begin position="369"/>
        <end position="434"/>
    </location>
</feature>
<comment type="cofactor">
    <cofactor evidence="1">
        <name>Ca(2+)</name>
        <dbReference type="ChEBI" id="CHEBI:29108"/>
    </cofactor>
</comment>
<evidence type="ECO:0000256" key="3">
    <source>
        <dbReference type="ARBA" id="ARBA00022525"/>
    </source>
</evidence>
<feature type="compositionally biased region" description="Polar residues" evidence="5">
    <location>
        <begin position="575"/>
        <end position="584"/>
    </location>
</feature>
<dbReference type="InterPro" id="IPR013858">
    <property type="entry name" value="Peptidase_M10B_C"/>
</dbReference>
<keyword evidence="4" id="KW-0677">Repeat</keyword>
<dbReference type="AlphaFoldDB" id="A0A8J8MSU5"/>
<dbReference type="Gene3D" id="2.150.10.10">
    <property type="entry name" value="Serralysin-like metalloprotease, C-terminal"/>
    <property type="match status" value="5"/>
</dbReference>
<dbReference type="Pfam" id="PF00353">
    <property type="entry name" value="HemolysinCabind"/>
    <property type="match status" value="7"/>
</dbReference>
<dbReference type="InterPro" id="IPR050557">
    <property type="entry name" value="RTX_toxin/Mannuronan_C5-epim"/>
</dbReference>
<protein>
    <recommendedName>
        <fullName evidence="6">Peptidase M10 serralysin C-terminal domain-containing protein</fullName>
    </recommendedName>
</protein>